<dbReference type="NCBIfam" id="TIGR03705">
    <property type="entry name" value="poly_P_kin"/>
    <property type="match status" value="1"/>
</dbReference>
<protein>
    <recommendedName>
        <fullName evidence="1">ATP-polyphosphate phosphotransferase</fullName>
        <ecNumber evidence="1">2.7.4.1</ecNumber>
    </recommendedName>
</protein>
<dbReference type="InterPro" id="IPR003414">
    <property type="entry name" value="PP_kinase"/>
</dbReference>
<keyword evidence="6" id="KW-0067">ATP-binding</keyword>
<sequence>MQKLLNRDLSWLSFNMRVSDEAAKKRNRLAEQVMFHGITHSNLSEFLQVRYPSVVELESEESANQLVEAICSHYKELMSRFRKFNKEHHIIRRVKDLSKDDQKWATRYFRNNVMSALLPITVDKARQANIHEGMYVMVITEHDDDESVGYIEIPNCLDRFIPIPGKHGVIAIEDLVQENLKSIIHGRKILKSCPFSILRSAEVYMQSDRYRDPYDLIKETLHERERSWVTQLEVGSSEKSCIKTIRKIIPMTSNTIIFATERIRLADLKKIPSSIYKEQDKPRKNKIYSTFAADESVFDYIKAKDRLCFHPYESYDDSMVRFLEEAAKDPKVTSIRICLYRVSDRSRIIDALLKAADTGKLVVVLVELKARFDEKHNMQVANILREGGVRIIYTKPDIKTHAKVCLVTRKEKKGLRIYSHIGTGNYSESNSKLYTDYSYFTADQEIGTDLTQFFNILTSDQGDFKSRRIIYAPYNLKSTIVDGINRQIKKAKKKEKARITIKCNAITDEGVAMKLIEAANSGVQVTLIVRSACIIQPQKNIEIYSIVGQQLEHSRIVIFGVGKSQEVYIGSSDMMTRNLSRRNELMILVEPKDLKARILEHIKMYLRDNVNRRRILKDYKYEDIKPGKNGKTFDCQEAFRKEAKRLATE</sequence>
<dbReference type="AlphaFoldDB" id="A0A0H5Q932"/>
<dbReference type="GO" id="GO:0005524">
    <property type="term" value="F:ATP binding"/>
    <property type="evidence" value="ECO:0007669"/>
    <property type="project" value="UniProtKB-KW"/>
</dbReference>
<keyword evidence="5" id="KW-0418">Kinase</keyword>
<dbReference type="SUPFAM" id="SSF140356">
    <property type="entry name" value="PPK N-terminal domain-like"/>
    <property type="match status" value="1"/>
</dbReference>
<feature type="domain" description="Polyphosphate kinase middle" evidence="7">
    <location>
        <begin position="101"/>
        <end position="270"/>
    </location>
</feature>
<evidence type="ECO:0000256" key="3">
    <source>
        <dbReference type="ARBA" id="ARBA00022679"/>
    </source>
</evidence>
<dbReference type="PANTHER" id="PTHR30218:SF0">
    <property type="entry name" value="POLYPHOSPHATE KINASE"/>
    <property type="match status" value="1"/>
</dbReference>
<dbReference type="Pfam" id="PF13090">
    <property type="entry name" value="PP_kinase_C"/>
    <property type="match status" value="1"/>
</dbReference>
<evidence type="ECO:0000256" key="2">
    <source>
        <dbReference type="ARBA" id="ARBA00022553"/>
    </source>
</evidence>
<reference evidence="11" key="2">
    <citation type="submission" date="2015-07" db="EMBL/GenBank/DDBJ databases">
        <title>Plasmids, circular viruses and viroids from rat gut.</title>
        <authorList>
            <person name="Jorgensen T.J."/>
            <person name="Hansen M.A."/>
            <person name="Xu Z."/>
            <person name="Tabak M.A."/>
            <person name="Sorensen S.J."/>
            <person name="Hansen L.H."/>
        </authorList>
    </citation>
    <scope>NUCLEOTIDE SEQUENCE</scope>
    <source>
        <strain evidence="11">RGRH1785</strain>
    </source>
</reference>
<evidence type="ECO:0000256" key="5">
    <source>
        <dbReference type="ARBA" id="ARBA00022777"/>
    </source>
</evidence>
<feature type="domain" description="Polyphosphate kinase C-terminal" evidence="10">
    <location>
        <begin position="296"/>
        <end position="460"/>
    </location>
</feature>
<evidence type="ECO:0000256" key="1">
    <source>
        <dbReference type="ARBA" id="ARBA00012960"/>
    </source>
</evidence>
<dbReference type="Gene3D" id="3.30.1840.10">
    <property type="entry name" value="Polyphosphate kinase middle domain"/>
    <property type="match status" value="1"/>
</dbReference>
<reference evidence="11" key="1">
    <citation type="submission" date="2015-06" db="EMBL/GenBank/DDBJ databases">
        <authorList>
            <person name="Joergensen T."/>
        </authorList>
    </citation>
    <scope>NUCLEOTIDE SEQUENCE</scope>
    <source>
        <strain evidence="11">RGRH1785</strain>
    </source>
</reference>
<dbReference type="InterPro" id="IPR041108">
    <property type="entry name" value="PP_kinase_C_1"/>
</dbReference>
<feature type="domain" description="Polyphosphate kinase N-terminal" evidence="8">
    <location>
        <begin position="5"/>
        <end position="83"/>
    </location>
</feature>
<dbReference type="Pfam" id="PF17941">
    <property type="entry name" value="PP_kinase_C_1"/>
    <property type="match status" value="1"/>
</dbReference>
<dbReference type="InterPro" id="IPR025198">
    <property type="entry name" value="PPK_N_dom"/>
</dbReference>
<dbReference type="InterPro" id="IPR024953">
    <property type="entry name" value="PP_kinase_middle"/>
</dbReference>
<dbReference type="InterPro" id="IPR036830">
    <property type="entry name" value="PP_kinase_middle_dom_sf"/>
</dbReference>
<keyword evidence="3" id="KW-0808">Transferase</keyword>
<dbReference type="InterPro" id="IPR025200">
    <property type="entry name" value="PPK_C_dom2"/>
</dbReference>
<evidence type="ECO:0000259" key="8">
    <source>
        <dbReference type="Pfam" id="PF13089"/>
    </source>
</evidence>
<organism evidence="11">
    <name type="scientific">uncultured prokaryote</name>
    <dbReference type="NCBI Taxonomy" id="198431"/>
    <lineage>
        <taxon>unclassified sequences</taxon>
        <taxon>environmental samples</taxon>
    </lineage>
</organism>
<dbReference type="GO" id="GO:0008976">
    <property type="term" value="F:polyphosphate kinase activity"/>
    <property type="evidence" value="ECO:0007669"/>
    <property type="project" value="UniProtKB-EC"/>
</dbReference>
<dbReference type="PIRSF" id="PIRSF015589">
    <property type="entry name" value="PP_kinase"/>
    <property type="match status" value="1"/>
</dbReference>
<evidence type="ECO:0000313" key="11">
    <source>
        <dbReference type="EMBL" id="CRY97889.1"/>
    </source>
</evidence>
<evidence type="ECO:0000259" key="7">
    <source>
        <dbReference type="Pfam" id="PF02503"/>
    </source>
</evidence>
<dbReference type="SUPFAM" id="SSF143724">
    <property type="entry name" value="PHP14-like"/>
    <property type="match status" value="1"/>
</dbReference>
<evidence type="ECO:0000259" key="9">
    <source>
        <dbReference type="Pfam" id="PF13090"/>
    </source>
</evidence>
<dbReference type="EC" id="2.7.4.1" evidence="1"/>
<evidence type="ECO:0000256" key="6">
    <source>
        <dbReference type="ARBA" id="ARBA00022840"/>
    </source>
</evidence>
<proteinExistence type="predicted"/>
<dbReference type="GO" id="GO:0006799">
    <property type="term" value="P:polyphosphate biosynthetic process"/>
    <property type="evidence" value="ECO:0007669"/>
    <property type="project" value="InterPro"/>
</dbReference>
<dbReference type="SUPFAM" id="SSF56024">
    <property type="entry name" value="Phospholipase D/nuclease"/>
    <property type="match status" value="2"/>
</dbReference>
<accession>A0A0H5Q932</accession>
<evidence type="ECO:0000259" key="10">
    <source>
        <dbReference type="Pfam" id="PF17941"/>
    </source>
</evidence>
<keyword evidence="2" id="KW-0597">Phosphoprotein</keyword>
<keyword evidence="4" id="KW-0547">Nucleotide-binding</keyword>
<dbReference type="Pfam" id="PF13089">
    <property type="entry name" value="PP_kinase_N"/>
    <property type="match status" value="1"/>
</dbReference>
<name>A0A0H5Q932_9ZZZZ</name>
<dbReference type="PANTHER" id="PTHR30218">
    <property type="entry name" value="POLYPHOSPHATE KINASE"/>
    <property type="match status" value="1"/>
</dbReference>
<dbReference type="InterPro" id="IPR036832">
    <property type="entry name" value="PPK_N_dom_sf"/>
</dbReference>
<dbReference type="EMBL" id="LN854285">
    <property type="protein sequence ID" value="CRY97889.1"/>
    <property type="molecule type" value="Genomic_DNA"/>
</dbReference>
<dbReference type="Pfam" id="PF02503">
    <property type="entry name" value="PP_kinase"/>
    <property type="match status" value="1"/>
</dbReference>
<feature type="domain" description="Polyphosphate kinase C-terminal" evidence="9">
    <location>
        <begin position="470"/>
        <end position="632"/>
    </location>
</feature>
<dbReference type="Gene3D" id="3.30.870.10">
    <property type="entry name" value="Endonuclease Chain A"/>
    <property type="match status" value="2"/>
</dbReference>
<evidence type="ECO:0000256" key="4">
    <source>
        <dbReference type="ARBA" id="ARBA00022741"/>
    </source>
</evidence>